<protein>
    <submittedName>
        <fullName evidence="2">RelA/SpoT</fullName>
    </submittedName>
</protein>
<organism evidence="2 3">
    <name type="scientific">Leptospira bouyouniensis</name>
    <dbReference type="NCBI Taxonomy" id="2484911"/>
    <lineage>
        <taxon>Bacteria</taxon>
        <taxon>Pseudomonadati</taxon>
        <taxon>Spirochaetota</taxon>
        <taxon>Spirochaetia</taxon>
        <taxon>Leptospirales</taxon>
        <taxon>Leptospiraceae</taxon>
        <taxon>Leptospira</taxon>
    </lineage>
</organism>
<name>A0ABY2LD18_9LEPT</name>
<dbReference type="RefSeq" id="WP_135752888.1">
    <property type="nucleotide sequence ID" value="NZ_RQFD01000001.1"/>
</dbReference>
<proteinExistence type="predicted"/>
<dbReference type="Pfam" id="PF04607">
    <property type="entry name" value="RelA_SpoT"/>
    <property type="match status" value="1"/>
</dbReference>
<evidence type="ECO:0000259" key="1">
    <source>
        <dbReference type="SMART" id="SM00954"/>
    </source>
</evidence>
<dbReference type="Gene3D" id="3.30.460.10">
    <property type="entry name" value="Beta Polymerase, domain 2"/>
    <property type="match status" value="1"/>
</dbReference>
<evidence type="ECO:0000313" key="3">
    <source>
        <dbReference type="Proteomes" id="UP000297617"/>
    </source>
</evidence>
<dbReference type="SUPFAM" id="SSF81301">
    <property type="entry name" value="Nucleotidyltransferase"/>
    <property type="match status" value="1"/>
</dbReference>
<accession>A0ABY2LD18</accession>
<gene>
    <name evidence="2" type="ORF">EHQ10_00375</name>
</gene>
<dbReference type="CDD" id="cd05399">
    <property type="entry name" value="NT_Rel-Spo_like"/>
    <property type="match status" value="1"/>
</dbReference>
<dbReference type="InterPro" id="IPR043519">
    <property type="entry name" value="NT_sf"/>
</dbReference>
<dbReference type="PANTHER" id="PTHR41773">
    <property type="entry name" value="GTP PYROPHOSPHATASE-RELATED"/>
    <property type="match status" value="1"/>
</dbReference>
<dbReference type="Proteomes" id="UP000297617">
    <property type="component" value="Unassembled WGS sequence"/>
</dbReference>
<keyword evidence="3" id="KW-1185">Reference proteome</keyword>
<dbReference type="EMBL" id="RQFD01000001">
    <property type="protein sequence ID" value="TGK54255.1"/>
    <property type="molecule type" value="Genomic_DNA"/>
</dbReference>
<dbReference type="InterPro" id="IPR007685">
    <property type="entry name" value="RelA_SpoT"/>
</dbReference>
<dbReference type="PANTHER" id="PTHR41773:SF1">
    <property type="entry name" value="RELA_SPOT DOMAIN-CONTAINING PROTEIN"/>
    <property type="match status" value="1"/>
</dbReference>
<feature type="domain" description="RelA/SpoT" evidence="1">
    <location>
        <begin position="47"/>
        <end position="177"/>
    </location>
</feature>
<comment type="caution">
    <text evidence="2">The sequence shown here is derived from an EMBL/GenBank/DDBJ whole genome shotgun (WGS) entry which is preliminary data.</text>
</comment>
<dbReference type="SMART" id="SM00954">
    <property type="entry name" value="RelA_SpoT"/>
    <property type="match status" value="1"/>
</dbReference>
<evidence type="ECO:0000313" key="2">
    <source>
        <dbReference type="EMBL" id="TGK54255.1"/>
    </source>
</evidence>
<reference evidence="3" key="1">
    <citation type="journal article" date="2019" name="PLoS Negl. Trop. Dis.">
        <title>Revisiting the worldwide diversity of Leptospira species in the environment.</title>
        <authorList>
            <person name="Vincent A.T."/>
            <person name="Schiettekatte O."/>
            <person name="Bourhy P."/>
            <person name="Veyrier F.J."/>
            <person name="Picardeau M."/>
        </authorList>
    </citation>
    <scope>NUCLEOTIDE SEQUENCE [LARGE SCALE GENOMIC DNA]</scope>
    <source>
        <strain evidence="3">201800295</strain>
    </source>
</reference>
<sequence>MNEILLKKIFSENMTQFQAWGNYVTNTILEALIEQNEREILKIEPKSRVKDISSFIEKALYRGKNYTDPINEITDKVGTRFVVLLANDIKKIENVIQNNSSIWTFSKDRDYEIEKEQNPTIFGYQSVHYVVKNVLPLSYNGVEIEQNISCEIQIRTLLQHAYSEVTHDTIYKPSTKTDPKMIRKIARSMALMETADENFTQVFEEIEKMKNEEQKILTIFRRRYESIFTPNFNEKLNSLILGSFFNDLQAISPDQLNQFLKENNFIEENIKDRAASSLLFSQPIILGIYFLVQTIPYKVKKYWPLTMPELEPFYYELGISLDR</sequence>